<dbReference type="InterPro" id="IPR052162">
    <property type="entry name" value="Sensor_kinase/Photoreceptor"/>
</dbReference>
<evidence type="ECO:0000256" key="4">
    <source>
        <dbReference type="ARBA" id="ARBA00022679"/>
    </source>
</evidence>
<protein>
    <recommendedName>
        <fullName evidence="2">histidine kinase</fullName>
        <ecNumber evidence="2">2.7.13.3</ecNumber>
    </recommendedName>
</protein>
<dbReference type="Pfam" id="PF00512">
    <property type="entry name" value="HisKA"/>
    <property type="match status" value="1"/>
</dbReference>
<dbReference type="EMBL" id="FRBL01000007">
    <property type="protein sequence ID" value="SHM31314.1"/>
    <property type="molecule type" value="Genomic_DNA"/>
</dbReference>
<feature type="transmembrane region" description="Helical" evidence="6">
    <location>
        <begin position="38"/>
        <end position="58"/>
    </location>
</feature>
<dbReference type="SMART" id="SM00387">
    <property type="entry name" value="HATPase_c"/>
    <property type="match status" value="1"/>
</dbReference>
<keyword evidence="6" id="KW-0812">Transmembrane</keyword>
<keyword evidence="9" id="KW-1185">Reference proteome</keyword>
<feature type="domain" description="Histidine kinase" evidence="7">
    <location>
        <begin position="269"/>
        <end position="498"/>
    </location>
</feature>
<dbReference type="CDD" id="cd19410">
    <property type="entry name" value="HK9-like_sensor"/>
    <property type="match status" value="1"/>
</dbReference>
<dbReference type="Proteomes" id="UP000184420">
    <property type="component" value="Unassembled WGS sequence"/>
</dbReference>
<dbReference type="FunFam" id="3.30.565.10:FF:000006">
    <property type="entry name" value="Sensor histidine kinase WalK"/>
    <property type="match status" value="1"/>
</dbReference>
<evidence type="ECO:0000256" key="5">
    <source>
        <dbReference type="ARBA" id="ARBA00022777"/>
    </source>
</evidence>
<dbReference type="InterPro" id="IPR007891">
    <property type="entry name" value="CHASE3"/>
</dbReference>
<name>A0A1M7HS51_9BACT</name>
<dbReference type="PROSITE" id="PS50109">
    <property type="entry name" value="HIS_KIN"/>
    <property type="match status" value="1"/>
</dbReference>
<dbReference type="CDD" id="cd00082">
    <property type="entry name" value="HisKA"/>
    <property type="match status" value="1"/>
</dbReference>
<comment type="catalytic activity">
    <reaction evidence="1">
        <text>ATP + protein L-histidine = ADP + protein N-phospho-L-histidine.</text>
        <dbReference type="EC" id="2.7.13.3"/>
    </reaction>
</comment>
<dbReference type="PANTHER" id="PTHR43304">
    <property type="entry name" value="PHYTOCHROME-LIKE PROTEIN CPH1"/>
    <property type="match status" value="1"/>
</dbReference>
<keyword evidence="4" id="KW-0808">Transferase</keyword>
<keyword evidence="5 8" id="KW-0418">Kinase</keyword>
<dbReference type="GO" id="GO:0000155">
    <property type="term" value="F:phosphorelay sensor kinase activity"/>
    <property type="evidence" value="ECO:0007669"/>
    <property type="project" value="InterPro"/>
</dbReference>
<dbReference type="InterPro" id="IPR003594">
    <property type="entry name" value="HATPase_dom"/>
</dbReference>
<gene>
    <name evidence="8" type="ORF">SAMN05444266_107353</name>
</gene>
<dbReference type="SMART" id="SM00388">
    <property type="entry name" value="HisKA"/>
    <property type="match status" value="1"/>
</dbReference>
<keyword evidence="6" id="KW-1133">Transmembrane helix</keyword>
<dbReference type="InterPro" id="IPR005467">
    <property type="entry name" value="His_kinase_dom"/>
</dbReference>
<evidence type="ECO:0000313" key="9">
    <source>
        <dbReference type="Proteomes" id="UP000184420"/>
    </source>
</evidence>
<dbReference type="Pfam" id="PF05227">
    <property type="entry name" value="CHASE3"/>
    <property type="match status" value="1"/>
</dbReference>
<evidence type="ECO:0000256" key="2">
    <source>
        <dbReference type="ARBA" id="ARBA00012438"/>
    </source>
</evidence>
<accession>A0A1M7HS51</accession>
<sequence length="511" mass="58093">MKTHDSLPKIPGDTVSSNAVAVTNKDDMHFSVHKKIQIGFFIAFTVIVTASIFSYLVAKNLLDNAARLNHAIEVSKRLEVITKQVKEAEAAIRGFKLTKDSSFLDPTMKDRSLRIEKEYQMLRRVTADSKIQQLHLDTLRQLLTIKYEQLLGSNAEADMSREEKATVLAGESVMDRIDHTVQEMVHIEESQVHEKSELFNFFSGLWVPMIFISSLVAITIGIYSYITLTKEVRLQHHIESKLKSYQRDLQQNISLLNKTNQELEQFAYVASHDLQEPLRKISTFSDRLQVKYKEQLPADASELIDRMVAAVSRMRVLINDLLTFSRAGRIMPESIVPVDMNELLKEVVSDLEITLEEKNAVIDIDELPVIEGNPTAFHQLFQNLIANAIKFSHPERQLHINIHNELVSGEDLGFVKENHWEEKYCRISIADNGIGFDQTYADRIFLIFQRLHGISEYSGTGIGLAICKKIADSHHGFIMANGYPDKGATFTVILPMVQPLKSEEYADQHKA</sequence>
<organism evidence="8 9">
    <name type="scientific">Chitinophaga jiangningensis</name>
    <dbReference type="NCBI Taxonomy" id="1419482"/>
    <lineage>
        <taxon>Bacteria</taxon>
        <taxon>Pseudomonadati</taxon>
        <taxon>Bacteroidota</taxon>
        <taxon>Chitinophagia</taxon>
        <taxon>Chitinophagales</taxon>
        <taxon>Chitinophagaceae</taxon>
        <taxon>Chitinophaga</taxon>
    </lineage>
</organism>
<dbReference type="InterPro" id="IPR003661">
    <property type="entry name" value="HisK_dim/P_dom"/>
</dbReference>
<dbReference type="EC" id="2.7.13.3" evidence="2"/>
<dbReference type="Pfam" id="PF02518">
    <property type="entry name" value="HATPase_c"/>
    <property type="match status" value="1"/>
</dbReference>
<proteinExistence type="predicted"/>
<evidence type="ECO:0000313" key="8">
    <source>
        <dbReference type="EMBL" id="SHM31314.1"/>
    </source>
</evidence>
<dbReference type="Gene3D" id="1.10.287.130">
    <property type="match status" value="1"/>
</dbReference>
<evidence type="ECO:0000256" key="3">
    <source>
        <dbReference type="ARBA" id="ARBA00022553"/>
    </source>
</evidence>
<keyword evidence="6" id="KW-0472">Membrane</keyword>
<dbReference type="InterPro" id="IPR004358">
    <property type="entry name" value="Sig_transdc_His_kin-like_C"/>
</dbReference>
<dbReference type="InterPro" id="IPR036890">
    <property type="entry name" value="HATPase_C_sf"/>
</dbReference>
<evidence type="ECO:0000256" key="6">
    <source>
        <dbReference type="SAM" id="Phobius"/>
    </source>
</evidence>
<keyword evidence="3" id="KW-0597">Phosphoprotein</keyword>
<dbReference type="AlphaFoldDB" id="A0A1M7HS51"/>
<dbReference type="PANTHER" id="PTHR43304:SF1">
    <property type="entry name" value="PAC DOMAIN-CONTAINING PROTEIN"/>
    <property type="match status" value="1"/>
</dbReference>
<reference evidence="8 9" key="1">
    <citation type="submission" date="2016-11" db="EMBL/GenBank/DDBJ databases">
        <authorList>
            <person name="Jaros S."/>
            <person name="Januszkiewicz K."/>
            <person name="Wedrychowicz H."/>
        </authorList>
    </citation>
    <scope>NUCLEOTIDE SEQUENCE [LARGE SCALE GENOMIC DNA]</scope>
    <source>
        <strain evidence="8 9">DSM 27406</strain>
    </source>
</reference>
<dbReference type="SUPFAM" id="SSF55874">
    <property type="entry name" value="ATPase domain of HSP90 chaperone/DNA topoisomerase II/histidine kinase"/>
    <property type="match status" value="1"/>
</dbReference>
<dbReference type="STRING" id="1419482.SAMN05444266_107353"/>
<dbReference type="Gene3D" id="3.30.565.10">
    <property type="entry name" value="Histidine kinase-like ATPase, C-terminal domain"/>
    <property type="match status" value="1"/>
</dbReference>
<evidence type="ECO:0000259" key="7">
    <source>
        <dbReference type="PROSITE" id="PS50109"/>
    </source>
</evidence>
<dbReference type="SUPFAM" id="SSF47384">
    <property type="entry name" value="Homodimeric domain of signal transducing histidine kinase"/>
    <property type="match status" value="1"/>
</dbReference>
<dbReference type="InterPro" id="IPR036097">
    <property type="entry name" value="HisK_dim/P_sf"/>
</dbReference>
<dbReference type="RefSeq" id="WP_073084432.1">
    <property type="nucleotide sequence ID" value="NZ_FRBL01000007.1"/>
</dbReference>
<dbReference type="PRINTS" id="PR00344">
    <property type="entry name" value="BCTRLSENSOR"/>
</dbReference>
<feature type="transmembrane region" description="Helical" evidence="6">
    <location>
        <begin position="205"/>
        <end position="226"/>
    </location>
</feature>
<evidence type="ECO:0000256" key="1">
    <source>
        <dbReference type="ARBA" id="ARBA00000085"/>
    </source>
</evidence>